<comment type="subcellular location">
    <subcellularLocation>
        <location evidence="1">Bacterial flagellum basal body</location>
    </subcellularLocation>
    <subcellularLocation>
        <location evidence="2">Cell membrane</location>
        <topology evidence="2">Peripheral membrane protein</topology>
    </subcellularLocation>
</comment>
<organism evidence="12 13">
    <name type="scientific">Termititenax aidoneus</name>
    <dbReference type="NCBI Taxonomy" id="2218524"/>
    <lineage>
        <taxon>Bacteria</taxon>
        <taxon>Bacillati</taxon>
        <taxon>Candidatus Margulisiibacteriota</taxon>
        <taxon>Candidatus Termititenacia</taxon>
        <taxon>Candidatus Termititenacales</taxon>
        <taxon>Candidatus Termititenacaceae</taxon>
        <taxon>Candidatus Termititenax</taxon>
    </lineage>
</organism>
<evidence type="ECO:0000256" key="5">
    <source>
        <dbReference type="ARBA" id="ARBA00022475"/>
    </source>
</evidence>
<dbReference type="GO" id="GO:0009425">
    <property type="term" value="C:bacterial-type flagellum basal body"/>
    <property type="evidence" value="ECO:0007669"/>
    <property type="project" value="UniProtKB-SubCell"/>
</dbReference>
<dbReference type="Proteomes" id="UP000269352">
    <property type="component" value="Unassembled WGS sequence"/>
</dbReference>
<keyword evidence="8" id="KW-0472">Membrane</keyword>
<dbReference type="SUPFAM" id="SSF103039">
    <property type="entry name" value="CheC-like"/>
    <property type="match status" value="1"/>
</dbReference>
<evidence type="ECO:0000256" key="6">
    <source>
        <dbReference type="ARBA" id="ARBA00022500"/>
    </source>
</evidence>
<dbReference type="InterPro" id="IPR001689">
    <property type="entry name" value="Flag_FliM"/>
</dbReference>
<dbReference type="PANTHER" id="PTHR30034:SF6">
    <property type="entry name" value="YOP PROTEINS TRANSLOCATION PROTEIN Q"/>
    <property type="match status" value="1"/>
</dbReference>
<dbReference type="InterPro" id="IPR036429">
    <property type="entry name" value="SpoA-like_sf"/>
</dbReference>
<name>A0A388T8R9_TERA1</name>
<feature type="compositionally biased region" description="Pro residues" evidence="10">
    <location>
        <begin position="350"/>
        <end position="359"/>
    </location>
</feature>
<dbReference type="Pfam" id="PF02154">
    <property type="entry name" value="FliM"/>
    <property type="match status" value="1"/>
</dbReference>
<dbReference type="Gene3D" id="3.40.1550.10">
    <property type="entry name" value="CheC-like"/>
    <property type="match status" value="1"/>
</dbReference>
<evidence type="ECO:0000256" key="9">
    <source>
        <dbReference type="ARBA" id="ARBA00023143"/>
    </source>
</evidence>
<dbReference type="PANTHER" id="PTHR30034">
    <property type="entry name" value="FLAGELLAR MOTOR SWITCH PROTEIN FLIM"/>
    <property type="match status" value="1"/>
</dbReference>
<comment type="similarity">
    <text evidence="3">Belongs to the FliM family.</text>
</comment>
<evidence type="ECO:0000256" key="3">
    <source>
        <dbReference type="ARBA" id="ARBA00011049"/>
    </source>
</evidence>
<gene>
    <name evidence="12" type="primary">fliM</name>
    <name evidence="12" type="ORF">NO1_0104</name>
</gene>
<reference evidence="12 13" key="1">
    <citation type="journal article" date="2019" name="ISME J.">
        <title>Genome analyses of uncultured TG2/ZB3 bacteria in 'Margulisbacteria' specifically attached to ectosymbiotic spirochetes of protists in the termite gut.</title>
        <authorList>
            <person name="Utami Y.D."/>
            <person name="Kuwahara H."/>
            <person name="Igai K."/>
            <person name="Murakami T."/>
            <person name="Sugaya K."/>
            <person name="Morikawa T."/>
            <person name="Nagura Y."/>
            <person name="Yuki M."/>
            <person name="Deevong P."/>
            <person name="Inoue T."/>
            <person name="Kihara K."/>
            <person name="Lo N."/>
            <person name="Yamada A."/>
            <person name="Ohkuma M."/>
            <person name="Hongoh Y."/>
        </authorList>
    </citation>
    <scope>NUCLEOTIDE SEQUENCE [LARGE SCALE GENOMIC DNA]</scope>
    <source>
        <strain evidence="12">NkOx7-01</strain>
    </source>
</reference>
<evidence type="ECO:0000259" key="11">
    <source>
        <dbReference type="Pfam" id="PF01052"/>
    </source>
</evidence>
<dbReference type="Pfam" id="PF01052">
    <property type="entry name" value="FliMN_C"/>
    <property type="match status" value="1"/>
</dbReference>
<dbReference type="InterPro" id="IPR001543">
    <property type="entry name" value="FliN-like_C"/>
</dbReference>
<dbReference type="SUPFAM" id="SSF101801">
    <property type="entry name" value="Surface presentation of antigens (SPOA)"/>
    <property type="match status" value="1"/>
</dbReference>
<feature type="compositionally biased region" description="Acidic residues" evidence="10">
    <location>
        <begin position="426"/>
        <end position="440"/>
    </location>
</feature>
<feature type="compositionally biased region" description="Basic and acidic residues" evidence="10">
    <location>
        <begin position="400"/>
        <end position="415"/>
    </location>
</feature>
<feature type="domain" description="Flagellar motor switch protein FliN-like C-terminal" evidence="11">
    <location>
        <begin position="239"/>
        <end position="305"/>
    </location>
</feature>
<feature type="region of interest" description="Disordered" evidence="10">
    <location>
        <begin position="326"/>
        <end position="440"/>
    </location>
</feature>
<keyword evidence="12" id="KW-0966">Cell projection</keyword>
<keyword evidence="5" id="KW-1003">Cell membrane</keyword>
<keyword evidence="12" id="KW-0969">Cilium</keyword>
<evidence type="ECO:0000256" key="1">
    <source>
        <dbReference type="ARBA" id="ARBA00004117"/>
    </source>
</evidence>
<evidence type="ECO:0000256" key="10">
    <source>
        <dbReference type="SAM" id="MobiDB-lite"/>
    </source>
</evidence>
<keyword evidence="7" id="KW-0283">Flagellar rotation</keyword>
<dbReference type="EMBL" id="BGZN01000001">
    <property type="protein sequence ID" value="GBR72597.1"/>
    <property type="molecule type" value="Genomic_DNA"/>
</dbReference>
<proteinExistence type="inferred from homology"/>
<dbReference type="GO" id="GO:0050918">
    <property type="term" value="P:positive chemotaxis"/>
    <property type="evidence" value="ECO:0007669"/>
    <property type="project" value="TreeGrafter"/>
</dbReference>
<keyword evidence="13" id="KW-1185">Reference proteome</keyword>
<keyword evidence="12" id="KW-0282">Flagellum</keyword>
<evidence type="ECO:0000256" key="7">
    <source>
        <dbReference type="ARBA" id="ARBA00022779"/>
    </source>
</evidence>
<protein>
    <recommendedName>
        <fullName evidence="4">Flagellar motor switch protein FliM</fullName>
    </recommendedName>
</protein>
<sequence>MATVQLKDIRLKQVIGNWYEYRPREHYTNDLELGGLTVEQVDELLEIHHKWADFFGDVLSQNLKISCGIQESAALQLKYADFLNIAPSSVTSFEVATTQGGFTVLLDNTLAYALLDRFYGGQGLAVKKLGDTLSDLEKPALALLRQEILKSYKTYLLDAFSGETAGEIFAPKLKPETKLKKDEEMAVFSQTFYLADNKPAALWFVYTVKDLEKMQAAYAAKKNAKPKKMTVQLVSGAVAGTQVPVNIKIGATRVSVGDILTMAPGDILQLNEKVTDSLVMSVAEQGEFFVKLGKRGSRYAVKIIDHKPKFYNLAAPKVSAAPRVTEQAVAAPAPPPAAPEEIKPAVSAPPETPPAPEPAAAPESAAVPEPAAEVPEPETQEPAVPYAPPVVDEQSVAYTEEGKVDESKMEIKDPLLEELNLPEESAGSDDDFTWDIDDLK</sequence>
<evidence type="ECO:0000256" key="8">
    <source>
        <dbReference type="ARBA" id="ARBA00023136"/>
    </source>
</evidence>
<dbReference type="GO" id="GO:0003774">
    <property type="term" value="F:cytoskeletal motor activity"/>
    <property type="evidence" value="ECO:0007669"/>
    <property type="project" value="InterPro"/>
</dbReference>
<evidence type="ECO:0000313" key="12">
    <source>
        <dbReference type="EMBL" id="GBR72597.1"/>
    </source>
</evidence>
<keyword evidence="9" id="KW-0975">Bacterial flagellum</keyword>
<dbReference type="AlphaFoldDB" id="A0A388T8R9"/>
<dbReference type="InterPro" id="IPR028976">
    <property type="entry name" value="CheC-like_sf"/>
</dbReference>
<dbReference type="GO" id="GO:0005886">
    <property type="term" value="C:plasma membrane"/>
    <property type="evidence" value="ECO:0007669"/>
    <property type="project" value="UniProtKB-SubCell"/>
</dbReference>
<feature type="compositionally biased region" description="Low complexity" evidence="10">
    <location>
        <begin position="360"/>
        <end position="374"/>
    </location>
</feature>
<comment type="caution">
    <text evidence="12">The sequence shown here is derived from an EMBL/GenBank/DDBJ whole genome shotgun (WGS) entry which is preliminary data.</text>
</comment>
<accession>A0A388T8R9</accession>
<dbReference type="GO" id="GO:0071978">
    <property type="term" value="P:bacterial-type flagellum-dependent swarming motility"/>
    <property type="evidence" value="ECO:0007669"/>
    <property type="project" value="TreeGrafter"/>
</dbReference>
<keyword evidence="6" id="KW-0145">Chemotaxis</keyword>
<dbReference type="Gene3D" id="2.30.330.10">
    <property type="entry name" value="SpoA-like"/>
    <property type="match status" value="1"/>
</dbReference>
<evidence type="ECO:0000256" key="2">
    <source>
        <dbReference type="ARBA" id="ARBA00004202"/>
    </source>
</evidence>
<evidence type="ECO:0000256" key="4">
    <source>
        <dbReference type="ARBA" id="ARBA00021898"/>
    </source>
</evidence>
<evidence type="ECO:0000313" key="13">
    <source>
        <dbReference type="Proteomes" id="UP000269352"/>
    </source>
</evidence>